<proteinExistence type="predicted"/>
<keyword evidence="2" id="KW-1185">Reference proteome</keyword>
<gene>
    <name evidence="1" type="ORF">RFM23_27575</name>
</gene>
<accession>A0ABU5AVQ6</accession>
<name>A0ABU5AVQ6_9HYPH</name>
<dbReference type="EMBL" id="JAVIIP010000021">
    <property type="protein sequence ID" value="MDX8541387.1"/>
    <property type="molecule type" value="Genomic_DNA"/>
</dbReference>
<dbReference type="Proteomes" id="UP001276564">
    <property type="component" value="Unassembled WGS sequence"/>
</dbReference>
<evidence type="ECO:0008006" key="3">
    <source>
        <dbReference type="Google" id="ProtNLM"/>
    </source>
</evidence>
<organism evidence="1 2">
    <name type="scientific">Mesorhizobium abyssinicae</name>
    <dbReference type="NCBI Taxonomy" id="1209958"/>
    <lineage>
        <taxon>Bacteria</taxon>
        <taxon>Pseudomonadati</taxon>
        <taxon>Pseudomonadota</taxon>
        <taxon>Alphaproteobacteria</taxon>
        <taxon>Hyphomicrobiales</taxon>
        <taxon>Phyllobacteriaceae</taxon>
        <taxon>Mesorhizobium</taxon>
    </lineage>
</organism>
<comment type="caution">
    <text evidence="1">The sequence shown here is derived from an EMBL/GenBank/DDBJ whole genome shotgun (WGS) entry which is preliminary data.</text>
</comment>
<protein>
    <recommendedName>
        <fullName evidence="3">DUF1127 domain-containing protein</fullName>
    </recommendedName>
</protein>
<sequence length="61" mass="7109">MTTVQEKLLLVPGQAWFSWLARGFAHHRAKRRAYLDIRELSPHLQRDMGLLDGNGNFDPYN</sequence>
<evidence type="ECO:0000313" key="2">
    <source>
        <dbReference type="Proteomes" id="UP001276564"/>
    </source>
</evidence>
<reference evidence="1 2" key="1">
    <citation type="submission" date="2023-08" db="EMBL/GenBank/DDBJ databases">
        <title>Implementing the SeqCode for naming new Mesorhizobium species isolated from Vachellia karroo root nodules.</title>
        <authorList>
            <person name="Van Lill M."/>
        </authorList>
    </citation>
    <scope>NUCLEOTIDE SEQUENCE [LARGE SCALE GENOMIC DNA]</scope>
    <source>
        <strain evidence="1 2">VK4B</strain>
    </source>
</reference>
<evidence type="ECO:0000313" key="1">
    <source>
        <dbReference type="EMBL" id="MDX8541387.1"/>
    </source>
</evidence>